<name>A0A644V1G6_9ZZZZ</name>
<dbReference type="EMBL" id="VSSQ01000201">
    <property type="protein sequence ID" value="MPL85180.1"/>
    <property type="molecule type" value="Genomic_DNA"/>
</dbReference>
<comment type="caution">
    <text evidence="1">The sequence shown here is derived from an EMBL/GenBank/DDBJ whole genome shotgun (WGS) entry which is preliminary data.</text>
</comment>
<organism evidence="1">
    <name type="scientific">bioreactor metagenome</name>
    <dbReference type="NCBI Taxonomy" id="1076179"/>
    <lineage>
        <taxon>unclassified sequences</taxon>
        <taxon>metagenomes</taxon>
        <taxon>ecological metagenomes</taxon>
    </lineage>
</organism>
<evidence type="ECO:0000313" key="1">
    <source>
        <dbReference type="EMBL" id="MPL85180.1"/>
    </source>
</evidence>
<dbReference type="InterPro" id="IPR032220">
    <property type="entry name" value="DUF5039"/>
</dbReference>
<sequence length="235" mass="27718">MKKIILTIMLFLAGQAFAQGVAKSELISKEIQSLEFENNKIILSEYIKEQCDSTSCIPIYNLGKKLISDFQNNHEDLKVLKEEYDQNVKEIDKIKYRDSEYRKYRENYVGSSGEARKKQEAIYRSIYNRLYKSNENFKALSDKNRKILSRLNYLTLVQIATEYHNKGEILPTRFIPYADMSRYKELSKVKENQKKIDALNSIYKKVIEKEFLEKYNINDSIKTEKTPSERAIVFD</sequence>
<reference evidence="1" key="1">
    <citation type="submission" date="2019-08" db="EMBL/GenBank/DDBJ databases">
        <authorList>
            <person name="Kucharzyk K."/>
            <person name="Murdoch R.W."/>
            <person name="Higgins S."/>
            <person name="Loffler F."/>
        </authorList>
    </citation>
    <scope>NUCLEOTIDE SEQUENCE</scope>
</reference>
<protein>
    <submittedName>
        <fullName evidence="1">Uncharacterized protein</fullName>
    </submittedName>
</protein>
<proteinExistence type="predicted"/>
<dbReference type="AlphaFoldDB" id="A0A644V1G6"/>
<gene>
    <name evidence="1" type="ORF">SDC9_31148</name>
</gene>
<accession>A0A644V1G6</accession>
<dbReference type="Pfam" id="PF16442">
    <property type="entry name" value="DUF5039"/>
    <property type="match status" value="1"/>
</dbReference>